<dbReference type="InterPro" id="IPR022742">
    <property type="entry name" value="Hydrolase_4"/>
</dbReference>
<evidence type="ECO:0000256" key="2">
    <source>
        <dbReference type="ARBA" id="ARBA00022801"/>
    </source>
</evidence>
<feature type="domain" description="Carboxylesterase type B" evidence="4">
    <location>
        <begin position="751"/>
        <end position="951"/>
    </location>
</feature>
<dbReference type="Proteomes" id="UP000663862">
    <property type="component" value="Unassembled WGS sequence"/>
</dbReference>
<name>A0A820FGZ1_9BILA</name>
<dbReference type="InterPro" id="IPR019826">
    <property type="entry name" value="Carboxylesterase_B_AS"/>
</dbReference>
<dbReference type="GO" id="GO:0016787">
    <property type="term" value="F:hydrolase activity"/>
    <property type="evidence" value="ECO:0007669"/>
    <property type="project" value="UniProtKB-KW"/>
</dbReference>
<evidence type="ECO:0000256" key="1">
    <source>
        <dbReference type="ARBA" id="ARBA00005964"/>
    </source>
</evidence>
<accession>A0A820FGZ1</accession>
<dbReference type="Pfam" id="PF12146">
    <property type="entry name" value="Hydrolase_4"/>
    <property type="match status" value="1"/>
</dbReference>
<proteinExistence type="inferred from homology"/>
<dbReference type="Pfam" id="PF00135">
    <property type="entry name" value="COesterase"/>
    <property type="match status" value="2"/>
</dbReference>
<dbReference type="InterPro" id="IPR000073">
    <property type="entry name" value="AB_hydrolase_1"/>
</dbReference>
<dbReference type="PANTHER" id="PTHR43903">
    <property type="entry name" value="NEUROLIGIN"/>
    <property type="match status" value="1"/>
</dbReference>
<evidence type="ECO:0000256" key="3">
    <source>
        <dbReference type="SAM" id="Phobius"/>
    </source>
</evidence>
<dbReference type="Pfam" id="PF00561">
    <property type="entry name" value="Abhydrolase_1"/>
    <property type="match status" value="1"/>
</dbReference>
<dbReference type="InterPro" id="IPR002018">
    <property type="entry name" value="CarbesteraseB"/>
</dbReference>
<evidence type="ECO:0000313" key="10">
    <source>
        <dbReference type="Proteomes" id="UP000663862"/>
    </source>
</evidence>
<protein>
    <submittedName>
        <fullName evidence="8">Uncharacterized protein</fullName>
    </submittedName>
</protein>
<dbReference type="EMBL" id="CAJOBS010000134">
    <property type="protein sequence ID" value="CAF4504494.1"/>
    <property type="molecule type" value="Genomic_DNA"/>
</dbReference>
<dbReference type="Gene3D" id="3.40.50.1820">
    <property type="entry name" value="alpha/beta hydrolase"/>
    <property type="match status" value="3"/>
</dbReference>
<feature type="domain" description="Serine aminopeptidase S33" evidence="6">
    <location>
        <begin position="219"/>
        <end position="267"/>
    </location>
</feature>
<dbReference type="InterPro" id="IPR051093">
    <property type="entry name" value="Neuroligin/BSAL"/>
</dbReference>
<organism evidence="8 10">
    <name type="scientific">Rotaria socialis</name>
    <dbReference type="NCBI Taxonomy" id="392032"/>
    <lineage>
        <taxon>Eukaryota</taxon>
        <taxon>Metazoa</taxon>
        <taxon>Spiralia</taxon>
        <taxon>Gnathifera</taxon>
        <taxon>Rotifera</taxon>
        <taxon>Eurotatoria</taxon>
        <taxon>Bdelloidea</taxon>
        <taxon>Philodinida</taxon>
        <taxon>Philodinidae</taxon>
        <taxon>Rotaria</taxon>
    </lineage>
</organism>
<sequence length="1015" mass="117639">MQSINGFFTNAQQQITSLYGFQDALLYQPNEPDTARTIVQTPDIFHMPYETIIIETPDNEKLHGFLIKQVNRTNERETLVFFHGNAGNIGHRLQNANLLYRTCNINILLFDYRGYGKSTGAPSETGLYTDALAVYNYVRKRNDLDQSKIFLFGRSLGGAVALNLASQLAQTNPTPPLYAVIVENTFTSIPDMAKRLFQVSVLDYVPNWCYKNVYPSLSKMRNIKVPILFLSGGQDELVPAQMMEKLHEECKSSKKQLTVFPDGQHNTTWLSHDYTSRIRKFLAEYPSIERIVDQLSYNSTLPSCTLLACEKTETQANFSTAHMTDAYLLKLSSYDDIHRRKDSPRSTFLIASTGIYRGKRIKYRNDRYIDQFLGIYYAEIPRSLEKPIKKRFNYSIKSATRYSPYCMQSLFMTENLSYGSFVMQNNFNDDCLSLNIYRPDLRYGEKRKAIMLFSHGGSNQIGGGSLFDGSILASEGDIIVVTMNFRLNYHGFLSSGDDRIKGNFGLWDQLLAVEWIHENARLFGGDPHRIVLAGHSAGAGNVMLIPASPYCRGMIKRVISQSGTGLAPWSINHHPMKLIERLSHEFNCQRLNETERFQCIHRSLQDNKGDFYRLHLSLSIADDNPYPVIDNDFLNDTIENILQSDAYQNIDFLTGVTLNEGLYFAEYHIGHFYSDLNNQSASIGKQTQTKQKRHIRKGTAETIIPPDIIKTQDILKDENIDHDEDEDDDEDLKSSRKTHVEQALSYDPHVVLEQFSKLNYVERYINANFQYATCYIDEIKERYEYPGENNITMRLKLYIDLVSDLMFNFHMVHCLNLRAQLPNQKSSNYAYIYSHRPTFKARSLFRDHLKTLPHVIGHFAELDYVFGVPLARGYRQIHKNVNMSYYNYSNDEENFSRQIIRYWANFIKTGNPNNDSLSTIQSNVQWRPYTKNEHNYVVFQLNNIHNEPKYFDSMYYFWLNFYQKELNNGCFKQLIVNKMKKHLRPILMVLFGLLSILTMYCICKCYQKQKPNTQH</sequence>
<keyword evidence="3" id="KW-0812">Transmembrane</keyword>
<comment type="caution">
    <text evidence="8">The sequence shown here is derived from an EMBL/GenBank/DDBJ whole genome shotgun (WGS) entry which is preliminary data.</text>
</comment>
<dbReference type="AlphaFoldDB" id="A0A820FGZ1"/>
<comment type="similarity">
    <text evidence="1">Belongs to the type-B carboxylesterase/lipase family.</text>
</comment>
<evidence type="ECO:0000313" key="8">
    <source>
        <dbReference type="EMBL" id="CAF4260509.1"/>
    </source>
</evidence>
<dbReference type="Proteomes" id="UP000663851">
    <property type="component" value="Unassembled WGS sequence"/>
</dbReference>
<dbReference type="SUPFAM" id="SSF53474">
    <property type="entry name" value="alpha/beta-Hydrolases"/>
    <property type="match status" value="2"/>
</dbReference>
<evidence type="ECO:0000313" key="9">
    <source>
        <dbReference type="EMBL" id="CAF4504494.1"/>
    </source>
</evidence>
<keyword evidence="2" id="KW-0378">Hydrolase</keyword>
<evidence type="ECO:0000259" key="4">
    <source>
        <dbReference type="Pfam" id="PF00135"/>
    </source>
</evidence>
<dbReference type="EMBL" id="CAJOBO010000090">
    <property type="protein sequence ID" value="CAF4125814.1"/>
    <property type="molecule type" value="Genomic_DNA"/>
</dbReference>
<keyword evidence="3" id="KW-0472">Membrane</keyword>
<feature type="transmembrane region" description="Helical" evidence="3">
    <location>
        <begin position="983"/>
        <end position="1003"/>
    </location>
</feature>
<feature type="domain" description="Carboxylesterase type B" evidence="4">
    <location>
        <begin position="351"/>
        <end position="733"/>
    </location>
</feature>
<dbReference type="PROSITE" id="PS00122">
    <property type="entry name" value="CARBOXYLESTERASE_B_1"/>
    <property type="match status" value="1"/>
</dbReference>
<reference evidence="8" key="1">
    <citation type="submission" date="2021-02" db="EMBL/GenBank/DDBJ databases">
        <authorList>
            <person name="Nowell W R."/>
        </authorList>
    </citation>
    <scope>NUCLEOTIDE SEQUENCE</scope>
</reference>
<dbReference type="InterPro" id="IPR029058">
    <property type="entry name" value="AB_hydrolase_fold"/>
</dbReference>
<dbReference type="EMBL" id="CAJOBQ010000112">
    <property type="protein sequence ID" value="CAF4260509.1"/>
    <property type="molecule type" value="Genomic_DNA"/>
</dbReference>
<feature type="domain" description="AB hydrolase-1" evidence="5">
    <location>
        <begin position="78"/>
        <end position="167"/>
    </location>
</feature>
<dbReference type="Proteomes" id="UP000663838">
    <property type="component" value="Unassembled WGS sequence"/>
</dbReference>
<evidence type="ECO:0000313" key="7">
    <source>
        <dbReference type="EMBL" id="CAF4125814.1"/>
    </source>
</evidence>
<gene>
    <name evidence="7" type="ORF">HFQ381_LOCUS2702</name>
    <name evidence="9" type="ORF">TOA249_LOCUS3726</name>
    <name evidence="8" type="ORF">TSG867_LOCUS3676</name>
</gene>
<keyword evidence="3" id="KW-1133">Transmembrane helix</keyword>
<evidence type="ECO:0000259" key="6">
    <source>
        <dbReference type="Pfam" id="PF12146"/>
    </source>
</evidence>
<evidence type="ECO:0000259" key="5">
    <source>
        <dbReference type="Pfam" id="PF00561"/>
    </source>
</evidence>